<dbReference type="PROSITE" id="PS50887">
    <property type="entry name" value="GGDEF"/>
    <property type="match status" value="1"/>
</dbReference>
<dbReference type="Gene3D" id="3.30.70.270">
    <property type="match status" value="1"/>
</dbReference>
<sequence>MTHTVQLWPAHTDVRVVEEAMREDPESLGVLTVIHDVIYLVDRLRFDAALSGRLGFGRALLHRRPLSDVVPEPALLLPSTMTWDDAARAALARPTGSKAIPVVVGFPDGGLGIAPVGPLVDYLSRRYEVMALRDDLTGLGNRRMLAERASGIDQPGVTAALLLIGLNRFKQINDTVGHVNGDELIRHVAAALSRVCPANTVYRLGGDEFVVFLDSVGGLPYPQCPLEERLERTGAYLLEAIRGPFEVAGVPIGVEAAVGAAHSGPAGMGDLDALMVAAETAMYAAKQDRTQVEVWTPVLGSATAVDLGLQTQLRAAIGDGQLVLHYQPLVDARTRRVASLEALVRWAHPQRGLLPPGAFVPQAESSDIIHQLTERVLADAVTQAARWHRGGWPVPVAVNLAAPVLARDHIVTAIRDLLAESGLPPSALIVEITESAVMTRPEQSTDRLRAIRALGVRIAMDDFGTGYTSLALLSQLPLDELKLDRAFVMRVHQRQERAIVEAVARMAGQLGLTSVAEGVEDEQTAQTLVEMGVDLLQGYHFSKPLPADRLTAFIPALAGAHR</sequence>
<dbReference type="PROSITE" id="PS50883">
    <property type="entry name" value="EAL"/>
    <property type="match status" value="1"/>
</dbReference>
<evidence type="ECO:0000259" key="1">
    <source>
        <dbReference type="PROSITE" id="PS50883"/>
    </source>
</evidence>
<keyword evidence="4" id="KW-1185">Reference proteome</keyword>
<dbReference type="InterPro" id="IPR029787">
    <property type="entry name" value="Nucleotide_cyclase"/>
</dbReference>
<dbReference type="SUPFAM" id="SSF141868">
    <property type="entry name" value="EAL domain-like"/>
    <property type="match status" value="1"/>
</dbReference>
<evidence type="ECO:0000313" key="3">
    <source>
        <dbReference type="EMBL" id="MFC4063635.1"/>
    </source>
</evidence>
<dbReference type="SMART" id="SM00052">
    <property type="entry name" value="EAL"/>
    <property type="match status" value="1"/>
</dbReference>
<dbReference type="InterPro" id="IPR043128">
    <property type="entry name" value="Rev_trsase/Diguanyl_cyclase"/>
</dbReference>
<reference evidence="4" key="1">
    <citation type="journal article" date="2019" name="Int. J. Syst. Evol. Microbiol.">
        <title>The Global Catalogue of Microorganisms (GCM) 10K type strain sequencing project: providing services to taxonomists for standard genome sequencing and annotation.</title>
        <authorList>
            <consortium name="The Broad Institute Genomics Platform"/>
            <consortium name="The Broad Institute Genome Sequencing Center for Infectious Disease"/>
            <person name="Wu L."/>
            <person name="Ma J."/>
        </authorList>
    </citation>
    <scope>NUCLEOTIDE SEQUENCE [LARGE SCALE GENOMIC DNA]</scope>
    <source>
        <strain evidence="4">TBRC 5832</strain>
    </source>
</reference>
<evidence type="ECO:0000259" key="2">
    <source>
        <dbReference type="PROSITE" id="PS50887"/>
    </source>
</evidence>
<proteinExistence type="predicted"/>
<dbReference type="PANTHER" id="PTHR44757">
    <property type="entry name" value="DIGUANYLATE CYCLASE DGCP"/>
    <property type="match status" value="1"/>
</dbReference>
<dbReference type="InterPro" id="IPR000160">
    <property type="entry name" value="GGDEF_dom"/>
</dbReference>
<dbReference type="Gene3D" id="3.20.20.450">
    <property type="entry name" value="EAL domain"/>
    <property type="match status" value="1"/>
</dbReference>
<accession>A0ABV8IIA8</accession>
<dbReference type="NCBIfam" id="TIGR00254">
    <property type="entry name" value="GGDEF"/>
    <property type="match status" value="1"/>
</dbReference>
<dbReference type="PANTHER" id="PTHR44757:SF2">
    <property type="entry name" value="BIOFILM ARCHITECTURE MAINTENANCE PROTEIN MBAA"/>
    <property type="match status" value="1"/>
</dbReference>
<comment type="caution">
    <text evidence="3">The sequence shown here is derived from an EMBL/GenBank/DDBJ whole genome shotgun (WGS) entry which is preliminary data.</text>
</comment>
<dbReference type="CDD" id="cd01948">
    <property type="entry name" value="EAL"/>
    <property type="match status" value="1"/>
</dbReference>
<protein>
    <submittedName>
        <fullName evidence="3">Bifunctional diguanylate cyclase/phosphodiesterase</fullName>
    </submittedName>
</protein>
<evidence type="ECO:0000313" key="4">
    <source>
        <dbReference type="Proteomes" id="UP001595867"/>
    </source>
</evidence>
<dbReference type="EMBL" id="JBHSBL010000002">
    <property type="protein sequence ID" value="MFC4063635.1"/>
    <property type="molecule type" value="Genomic_DNA"/>
</dbReference>
<dbReference type="InterPro" id="IPR001633">
    <property type="entry name" value="EAL_dom"/>
</dbReference>
<dbReference type="SMART" id="SM00267">
    <property type="entry name" value="GGDEF"/>
    <property type="match status" value="1"/>
</dbReference>
<gene>
    <name evidence="3" type="ORF">ACFO0C_01735</name>
</gene>
<dbReference type="Proteomes" id="UP001595867">
    <property type="component" value="Unassembled WGS sequence"/>
</dbReference>
<feature type="domain" description="GGDEF" evidence="2">
    <location>
        <begin position="157"/>
        <end position="297"/>
    </location>
</feature>
<dbReference type="SUPFAM" id="SSF55073">
    <property type="entry name" value="Nucleotide cyclase"/>
    <property type="match status" value="1"/>
</dbReference>
<dbReference type="Pfam" id="PF00990">
    <property type="entry name" value="GGDEF"/>
    <property type="match status" value="1"/>
</dbReference>
<dbReference type="CDD" id="cd01949">
    <property type="entry name" value="GGDEF"/>
    <property type="match status" value="1"/>
</dbReference>
<dbReference type="Pfam" id="PF00563">
    <property type="entry name" value="EAL"/>
    <property type="match status" value="1"/>
</dbReference>
<dbReference type="InterPro" id="IPR035919">
    <property type="entry name" value="EAL_sf"/>
</dbReference>
<feature type="domain" description="EAL" evidence="1">
    <location>
        <begin position="306"/>
        <end position="558"/>
    </location>
</feature>
<organism evidence="3 4">
    <name type="scientific">Actinoplanes subglobosus</name>
    <dbReference type="NCBI Taxonomy" id="1547892"/>
    <lineage>
        <taxon>Bacteria</taxon>
        <taxon>Bacillati</taxon>
        <taxon>Actinomycetota</taxon>
        <taxon>Actinomycetes</taxon>
        <taxon>Micromonosporales</taxon>
        <taxon>Micromonosporaceae</taxon>
        <taxon>Actinoplanes</taxon>
    </lineage>
</organism>
<name>A0ABV8IIA8_9ACTN</name>
<dbReference type="InterPro" id="IPR052155">
    <property type="entry name" value="Biofilm_reg_signaling"/>
</dbReference>